<dbReference type="AlphaFoldDB" id="A0A846R0F8"/>
<dbReference type="Pfam" id="PF03652">
    <property type="entry name" value="RuvX"/>
    <property type="match status" value="1"/>
</dbReference>
<feature type="domain" description="YqgF/RNase H-like" evidence="6">
    <location>
        <begin position="2"/>
        <end position="100"/>
    </location>
</feature>
<sequence>MARILALDYGKVRTGIAVTDEMQIIASGLTTVATKELFVFLKKYIDNESVERFVVGEPKQMNNTPSESEILIVPFLDKLQKTFPEIPIERQDERFTSKMAFQTMLDSGLKKNQRRNKALVDEISATIILQSYLEKTKS</sequence>
<organism evidence="7 8">
    <name type="scientific">Saonia flava</name>
    <dbReference type="NCBI Taxonomy" id="523696"/>
    <lineage>
        <taxon>Bacteria</taxon>
        <taxon>Pseudomonadati</taxon>
        <taxon>Bacteroidota</taxon>
        <taxon>Flavobacteriia</taxon>
        <taxon>Flavobacteriales</taxon>
        <taxon>Flavobacteriaceae</taxon>
        <taxon>Saonia</taxon>
    </lineage>
</organism>
<keyword evidence="4 5" id="KW-0378">Hydrolase</keyword>
<dbReference type="GO" id="GO:0004518">
    <property type="term" value="F:nuclease activity"/>
    <property type="evidence" value="ECO:0007669"/>
    <property type="project" value="UniProtKB-KW"/>
</dbReference>
<comment type="subcellular location">
    <subcellularLocation>
        <location evidence="5">Cytoplasm</location>
    </subcellularLocation>
</comment>
<evidence type="ECO:0000256" key="3">
    <source>
        <dbReference type="ARBA" id="ARBA00022722"/>
    </source>
</evidence>
<comment type="function">
    <text evidence="5">Could be a nuclease involved in processing of the 5'-end of pre-16S rRNA.</text>
</comment>
<keyword evidence="3 5" id="KW-0540">Nuclease</keyword>
<evidence type="ECO:0000256" key="4">
    <source>
        <dbReference type="ARBA" id="ARBA00022801"/>
    </source>
</evidence>
<dbReference type="GO" id="GO:0005829">
    <property type="term" value="C:cytosol"/>
    <property type="evidence" value="ECO:0007669"/>
    <property type="project" value="TreeGrafter"/>
</dbReference>
<proteinExistence type="inferred from homology"/>
<keyword evidence="2 5" id="KW-0690">Ribosome biogenesis</keyword>
<dbReference type="Gene3D" id="3.30.420.140">
    <property type="entry name" value="YqgF/RNase H-like domain"/>
    <property type="match status" value="1"/>
</dbReference>
<evidence type="ECO:0000256" key="5">
    <source>
        <dbReference type="HAMAP-Rule" id="MF_00651"/>
    </source>
</evidence>
<comment type="similarity">
    <text evidence="5">Belongs to the YqgF HJR family.</text>
</comment>
<dbReference type="PANTHER" id="PTHR33317">
    <property type="entry name" value="POLYNUCLEOTIDYL TRANSFERASE, RIBONUCLEASE H-LIKE SUPERFAMILY PROTEIN"/>
    <property type="match status" value="1"/>
</dbReference>
<accession>A0A846R0F8</accession>
<dbReference type="SUPFAM" id="SSF53098">
    <property type="entry name" value="Ribonuclease H-like"/>
    <property type="match status" value="1"/>
</dbReference>
<dbReference type="HAMAP" id="MF_00651">
    <property type="entry name" value="Nuclease_YqgF"/>
    <property type="match status" value="1"/>
</dbReference>
<dbReference type="InterPro" id="IPR006641">
    <property type="entry name" value="YqgF/RNaseH-like_dom"/>
</dbReference>
<evidence type="ECO:0000256" key="2">
    <source>
        <dbReference type="ARBA" id="ARBA00022517"/>
    </source>
</evidence>
<keyword evidence="8" id="KW-1185">Reference proteome</keyword>
<dbReference type="PANTHER" id="PTHR33317:SF4">
    <property type="entry name" value="POLYNUCLEOTIDYL TRANSFERASE, RIBONUCLEASE H-LIKE SUPERFAMILY PROTEIN"/>
    <property type="match status" value="1"/>
</dbReference>
<dbReference type="SMART" id="SM00732">
    <property type="entry name" value="YqgFc"/>
    <property type="match status" value="1"/>
</dbReference>
<evidence type="ECO:0000256" key="1">
    <source>
        <dbReference type="ARBA" id="ARBA00022490"/>
    </source>
</evidence>
<dbReference type="EC" id="3.1.-.-" evidence="5"/>
<dbReference type="CDD" id="cd16964">
    <property type="entry name" value="YqgF"/>
    <property type="match status" value="1"/>
</dbReference>
<protein>
    <recommendedName>
        <fullName evidence="5">Putative pre-16S rRNA nuclease</fullName>
        <ecNumber evidence="5">3.1.-.-</ecNumber>
    </recommendedName>
</protein>
<dbReference type="RefSeq" id="WP_167965436.1">
    <property type="nucleotide sequence ID" value="NZ_JAATJJ010000002.1"/>
</dbReference>
<reference evidence="7 8" key="1">
    <citation type="submission" date="2020-03" db="EMBL/GenBank/DDBJ databases">
        <title>Genomic Encyclopedia of Type Strains, Phase IV (KMG-IV): sequencing the most valuable type-strain genomes for metagenomic binning, comparative biology and taxonomic classification.</title>
        <authorList>
            <person name="Goeker M."/>
        </authorList>
    </citation>
    <scope>NUCLEOTIDE SEQUENCE [LARGE SCALE GENOMIC DNA]</scope>
    <source>
        <strain evidence="7 8">DSM 29762</strain>
    </source>
</reference>
<comment type="caution">
    <text evidence="7">The sequence shown here is derived from an EMBL/GenBank/DDBJ whole genome shotgun (WGS) entry which is preliminary data.</text>
</comment>
<evidence type="ECO:0000313" key="8">
    <source>
        <dbReference type="Proteomes" id="UP000590442"/>
    </source>
</evidence>
<name>A0A846R0F8_9FLAO</name>
<dbReference type="EMBL" id="JAATJJ010000002">
    <property type="protein sequence ID" value="NJB72432.1"/>
    <property type="molecule type" value="Genomic_DNA"/>
</dbReference>
<dbReference type="InterPro" id="IPR037027">
    <property type="entry name" value="YqgF/RNaseH-like_dom_sf"/>
</dbReference>
<dbReference type="InterPro" id="IPR012337">
    <property type="entry name" value="RNaseH-like_sf"/>
</dbReference>
<dbReference type="GO" id="GO:0016788">
    <property type="term" value="F:hydrolase activity, acting on ester bonds"/>
    <property type="evidence" value="ECO:0007669"/>
    <property type="project" value="UniProtKB-UniRule"/>
</dbReference>
<dbReference type="InterPro" id="IPR005227">
    <property type="entry name" value="YqgF"/>
</dbReference>
<gene>
    <name evidence="7" type="ORF">GGR42_002923</name>
</gene>
<evidence type="ECO:0000313" key="7">
    <source>
        <dbReference type="EMBL" id="NJB72432.1"/>
    </source>
</evidence>
<dbReference type="Proteomes" id="UP000590442">
    <property type="component" value="Unassembled WGS sequence"/>
</dbReference>
<dbReference type="NCBIfam" id="TIGR00250">
    <property type="entry name" value="RNAse_H_YqgF"/>
    <property type="match status" value="1"/>
</dbReference>
<keyword evidence="1 5" id="KW-0963">Cytoplasm</keyword>
<dbReference type="GO" id="GO:0000967">
    <property type="term" value="P:rRNA 5'-end processing"/>
    <property type="evidence" value="ECO:0007669"/>
    <property type="project" value="UniProtKB-UniRule"/>
</dbReference>
<evidence type="ECO:0000259" key="6">
    <source>
        <dbReference type="SMART" id="SM00732"/>
    </source>
</evidence>